<protein>
    <submittedName>
        <fullName evidence="3">Uncharacterized protein</fullName>
    </submittedName>
</protein>
<keyword evidence="1" id="KW-0853">WD repeat</keyword>
<dbReference type="OMA" id="WDYETTA"/>
<dbReference type="InterPro" id="IPR001680">
    <property type="entry name" value="WD40_rpt"/>
</dbReference>
<dbReference type="STRING" id="79200.A0A165ZER5"/>
<dbReference type="PROSITE" id="PS50294">
    <property type="entry name" value="WD_REPEATS_REGION"/>
    <property type="match status" value="1"/>
</dbReference>
<proteinExistence type="predicted"/>
<dbReference type="PANTHER" id="PTHR44566">
    <property type="entry name" value="TRANSDUCIN/WD40 REPEAT-LIKE SUPERFAMILY PROTEIN"/>
    <property type="match status" value="1"/>
</dbReference>
<name>A0A165ZER5_DAUCS</name>
<dbReference type="PROSITE" id="PS50082">
    <property type="entry name" value="WD_REPEATS_2"/>
    <property type="match status" value="3"/>
</dbReference>
<dbReference type="Gene3D" id="2.130.10.10">
    <property type="entry name" value="YVTN repeat-like/Quinoprotein amine dehydrogenase"/>
    <property type="match status" value="1"/>
</dbReference>
<dbReference type="SMART" id="SM00320">
    <property type="entry name" value="WD40"/>
    <property type="match status" value="6"/>
</dbReference>
<dbReference type="InterPro" id="IPR015943">
    <property type="entry name" value="WD40/YVTN_repeat-like_dom_sf"/>
</dbReference>
<feature type="repeat" description="WD" evidence="1">
    <location>
        <begin position="227"/>
        <end position="268"/>
    </location>
</feature>
<feature type="repeat" description="WD" evidence="1">
    <location>
        <begin position="268"/>
        <end position="310"/>
    </location>
</feature>
<dbReference type="KEGG" id="dcr:108211297"/>
<organism evidence="3">
    <name type="scientific">Daucus carota subsp. sativus</name>
    <name type="common">Carrot</name>
    <dbReference type="NCBI Taxonomy" id="79200"/>
    <lineage>
        <taxon>Eukaryota</taxon>
        <taxon>Viridiplantae</taxon>
        <taxon>Streptophyta</taxon>
        <taxon>Embryophyta</taxon>
        <taxon>Tracheophyta</taxon>
        <taxon>Spermatophyta</taxon>
        <taxon>Magnoliopsida</taxon>
        <taxon>eudicotyledons</taxon>
        <taxon>Gunneridae</taxon>
        <taxon>Pentapetalae</taxon>
        <taxon>asterids</taxon>
        <taxon>campanulids</taxon>
        <taxon>Apiales</taxon>
        <taxon>Apiaceae</taxon>
        <taxon>Apioideae</taxon>
        <taxon>Scandiceae</taxon>
        <taxon>Daucinae</taxon>
        <taxon>Daucus</taxon>
        <taxon>Daucus sect. Daucus</taxon>
    </lineage>
</organism>
<comment type="caution">
    <text evidence="3">The sequence shown here is derived from an EMBL/GenBank/DDBJ whole genome shotgun (WGS) entry which is preliminary data.</text>
</comment>
<feature type="repeat" description="WD" evidence="1">
    <location>
        <begin position="182"/>
        <end position="215"/>
    </location>
</feature>
<dbReference type="PANTHER" id="PTHR44566:SF1">
    <property type="entry name" value="WD REPEAT-CONTAINING PROTEIN 25"/>
    <property type="match status" value="1"/>
</dbReference>
<dbReference type="Pfam" id="PF00400">
    <property type="entry name" value="WD40"/>
    <property type="match status" value="4"/>
</dbReference>
<dbReference type="Gramene" id="KZM99944">
    <property type="protein sequence ID" value="KZM99944"/>
    <property type="gene ID" value="DCAR_008699"/>
</dbReference>
<evidence type="ECO:0000313" key="3">
    <source>
        <dbReference type="EMBL" id="KZM99944.1"/>
    </source>
</evidence>
<dbReference type="SUPFAM" id="SSF50978">
    <property type="entry name" value="WD40 repeat-like"/>
    <property type="match status" value="1"/>
</dbReference>
<dbReference type="InterPro" id="IPR036322">
    <property type="entry name" value="WD40_repeat_dom_sf"/>
</dbReference>
<accession>A0A165ZER5</accession>
<dbReference type="InterPro" id="IPR053053">
    <property type="entry name" value="WD_repeat_protein"/>
</dbReference>
<evidence type="ECO:0000256" key="2">
    <source>
        <dbReference type="SAM" id="MobiDB-lite"/>
    </source>
</evidence>
<dbReference type="OrthoDB" id="256303at2759"/>
<evidence type="ECO:0000256" key="1">
    <source>
        <dbReference type="PROSITE-ProRule" id="PRU00221"/>
    </source>
</evidence>
<sequence>MDELLNAYSTAALDEEDKDDDGKTTAIAPPPHPPPSKRPKPDYSFPTYKKPNQTKHVPCIAPVSHNYNNISKQTKSIPCITHVPQNYNYNNIYNHNYYNNHRPEAPPPMLPGRYVSKRERAAAAATTPPDPLTTTLITPSSSSAIGSISVMDIRNDILLSLRQQRKGHSLNGKPPENLSLSLTGHDKAVNALQWSSTHSHLLASAGMDHTICVWNPWSKNERKARVLSHHTAAVKDIKWSELGLSLLSCGYDCSSRLFDVEKGLEIHMFKEDQVVGVVKFHPNNSNLFLSGGSKGVLKLWDIRTQKAAHQYVRGLGPILDVEFINCASQFVSSSDVSKGNVTENSILVWDVSRQVPLSNQVYAEAYTCPSIKCHTSEQYFVAQSNGNYIAIFSAKAPFKLDRYRRYESHGVSGFPVRCDFSLDGEQLASGSSDGCIYFYNSRSTELIKKVKLYEQACIDVAFHPVMPNVIASCSWNGEISVLE</sequence>
<reference evidence="3" key="1">
    <citation type="journal article" date="2016" name="Nat. Genet.">
        <title>A high-quality carrot genome assembly provides new insights into carotenoid accumulation and asterid genome evolution.</title>
        <authorList>
            <person name="Iorizzo M."/>
            <person name="Ellison S."/>
            <person name="Senalik D."/>
            <person name="Zeng P."/>
            <person name="Satapoomin P."/>
            <person name="Huang J."/>
            <person name="Bowman M."/>
            <person name="Iovene M."/>
            <person name="Sanseverino W."/>
            <person name="Cavagnaro P."/>
            <person name="Yildiz M."/>
            <person name="Macko-Podgorni A."/>
            <person name="Moranska E."/>
            <person name="Grzebelus E."/>
            <person name="Grzebelus D."/>
            <person name="Ashrafi H."/>
            <person name="Zheng Z."/>
            <person name="Cheng S."/>
            <person name="Spooner D."/>
            <person name="Van Deynze A."/>
            <person name="Simon P."/>
        </authorList>
    </citation>
    <scope>NUCLEOTIDE SEQUENCE [LARGE SCALE GENOMIC DNA]</scope>
    <source>
        <tissue evidence="3">Leaf</tissue>
    </source>
</reference>
<dbReference type="AlphaFoldDB" id="A0A165ZER5"/>
<dbReference type="EMBL" id="LNRQ01000003">
    <property type="protein sequence ID" value="KZM99944.1"/>
    <property type="molecule type" value="Genomic_DNA"/>
</dbReference>
<gene>
    <name evidence="3" type="ORF">DCAR_008699</name>
</gene>
<feature type="region of interest" description="Disordered" evidence="2">
    <location>
        <begin position="1"/>
        <end position="48"/>
    </location>
</feature>